<protein>
    <submittedName>
        <fullName evidence="2">Uncharacterized protein At1g01500-like</fullName>
    </submittedName>
</protein>
<dbReference type="EMBL" id="CACTIH010003828">
    <property type="protein sequence ID" value="CAA2985773.1"/>
    <property type="molecule type" value="Genomic_DNA"/>
</dbReference>
<gene>
    <name evidence="2" type="ORF">OLEA9_A003592</name>
</gene>
<keyword evidence="1" id="KW-0812">Transmembrane</keyword>
<dbReference type="OrthoDB" id="2016101at2759"/>
<feature type="transmembrane region" description="Helical" evidence="1">
    <location>
        <begin position="272"/>
        <end position="295"/>
    </location>
</feature>
<dbReference type="Gramene" id="OE9A003592T2">
    <property type="protein sequence ID" value="OE9A003592C2"/>
    <property type="gene ID" value="OE9A003592"/>
</dbReference>
<evidence type="ECO:0000313" key="2">
    <source>
        <dbReference type="EMBL" id="CAA2985773.1"/>
    </source>
</evidence>
<keyword evidence="1" id="KW-0472">Membrane</keyword>
<comment type="caution">
    <text evidence="2">The sequence shown here is derived from an EMBL/GenBank/DDBJ whole genome shotgun (WGS) entry which is preliminary data.</text>
</comment>
<keyword evidence="1" id="KW-1133">Transmembrane helix</keyword>
<name>A0A8S0S1Z8_OLEEU</name>
<dbReference type="Gramene" id="OE9A003592T1">
    <property type="protein sequence ID" value="OE9A003592C1"/>
    <property type="gene ID" value="OE9A003592"/>
</dbReference>
<dbReference type="PANTHER" id="PTHR37244:SF1">
    <property type="entry name" value="NADP-SPECIFIC GLUTAMATE DEHYDROGENASE"/>
    <property type="match status" value="1"/>
</dbReference>
<evidence type="ECO:0000313" key="3">
    <source>
        <dbReference type="Proteomes" id="UP000594638"/>
    </source>
</evidence>
<dbReference type="Gramene" id="OE9A003592T5">
    <property type="protein sequence ID" value="OE9A003592C5"/>
    <property type="gene ID" value="OE9A003592"/>
</dbReference>
<dbReference type="Gramene" id="OE9A003592T4">
    <property type="protein sequence ID" value="OE9A003592C4"/>
    <property type="gene ID" value="OE9A003592"/>
</dbReference>
<sequence>MENSHESHCNGNLVDPRLQIKRHSSYQSGGKFSLPWFDIKVFFVRISNFKVDESTPESLILNHIPLSPETLLEVNGVRCSIDSEGVSCLLRRDRMCKKSEEVTFVSTDIIRFTGSIKFEALDGEDLVLVGVLELPNANGLIGDSDNTTHRWSMDCELVMGPGPGFLKGKQIRSAELFSPTIEVCVAGSFSRTPVMLTKTLQLKHQKQHRKGTLGLASIPEYETTESNKDGASGLDLQVAEYRNYKPESDEVYDNLYWSEDGELNWFNAGVRVGVGIGLGICLGVGIGAGLLVRTYQTGTRSFKRRFW</sequence>
<accession>A0A8S0S1Z8</accession>
<dbReference type="PANTHER" id="PTHR37244">
    <property type="entry name" value="NADP-SPECIFIC GLUTAMATE DEHYDROGENASE"/>
    <property type="match status" value="1"/>
</dbReference>
<keyword evidence="3" id="KW-1185">Reference proteome</keyword>
<dbReference type="Proteomes" id="UP000594638">
    <property type="component" value="Unassembled WGS sequence"/>
</dbReference>
<dbReference type="Gramene" id="OE9A003592T3">
    <property type="protein sequence ID" value="OE9A003592C3"/>
    <property type="gene ID" value="OE9A003592"/>
</dbReference>
<evidence type="ECO:0000256" key="1">
    <source>
        <dbReference type="SAM" id="Phobius"/>
    </source>
</evidence>
<proteinExistence type="predicted"/>
<reference evidence="2 3" key="1">
    <citation type="submission" date="2019-12" db="EMBL/GenBank/DDBJ databases">
        <authorList>
            <person name="Alioto T."/>
            <person name="Alioto T."/>
            <person name="Gomez Garrido J."/>
        </authorList>
    </citation>
    <scope>NUCLEOTIDE SEQUENCE [LARGE SCALE GENOMIC DNA]</scope>
</reference>
<dbReference type="AlphaFoldDB" id="A0A8S0S1Z8"/>
<organism evidence="2 3">
    <name type="scientific">Olea europaea subsp. europaea</name>
    <dbReference type="NCBI Taxonomy" id="158383"/>
    <lineage>
        <taxon>Eukaryota</taxon>
        <taxon>Viridiplantae</taxon>
        <taxon>Streptophyta</taxon>
        <taxon>Embryophyta</taxon>
        <taxon>Tracheophyta</taxon>
        <taxon>Spermatophyta</taxon>
        <taxon>Magnoliopsida</taxon>
        <taxon>eudicotyledons</taxon>
        <taxon>Gunneridae</taxon>
        <taxon>Pentapetalae</taxon>
        <taxon>asterids</taxon>
        <taxon>lamiids</taxon>
        <taxon>Lamiales</taxon>
        <taxon>Oleaceae</taxon>
        <taxon>Oleeae</taxon>
        <taxon>Olea</taxon>
    </lineage>
</organism>